<comment type="caution">
    <text evidence="2">The sequence shown here is derived from an EMBL/GenBank/DDBJ whole genome shotgun (WGS) entry which is preliminary data.</text>
</comment>
<keyword evidence="1" id="KW-0732">Signal</keyword>
<dbReference type="RefSeq" id="WP_163231778.1">
    <property type="nucleotide sequence ID" value="NZ_BMLD01000001.1"/>
</dbReference>
<feature type="chain" id="PRO_5046706939" evidence="1">
    <location>
        <begin position="26"/>
        <end position="152"/>
    </location>
</feature>
<gene>
    <name evidence="2" type="ORF">J2800_004126</name>
</gene>
<evidence type="ECO:0000256" key="1">
    <source>
        <dbReference type="SAM" id="SignalP"/>
    </source>
</evidence>
<proteinExistence type="predicted"/>
<dbReference type="Proteomes" id="UP001262754">
    <property type="component" value="Unassembled WGS sequence"/>
</dbReference>
<accession>A0ABU1N4I6</accession>
<evidence type="ECO:0000313" key="3">
    <source>
        <dbReference type="Proteomes" id="UP001262754"/>
    </source>
</evidence>
<keyword evidence="3" id="KW-1185">Reference proteome</keyword>
<feature type="signal peptide" evidence="1">
    <location>
        <begin position="1"/>
        <end position="25"/>
    </location>
</feature>
<evidence type="ECO:0000313" key="2">
    <source>
        <dbReference type="EMBL" id="MDR6533364.1"/>
    </source>
</evidence>
<reference evidence="2 3" key="1">
    <citation type="submission" date="2023-07" db="EMBL/GenBank/DDBJ databases">
        <title>Sorghum-associated microbial communities from plants grown in Nebraska, USA.</title>
        <authorList>
            <person name="Schachtman D."/>
        </authorList>
    </citation>
    <scope>NUCLEOTIDE SEQUENCE [LARGE SCALE GENOMIC DNA]</scope>
    <source>
        <strain evidence="2 3">DS2154</strain>
    </source>
</reference>
<sequence>MKAERARTALLALALGCGLAGTVQAQDYVRADCRAQLDPSSLRFDTSLHQRWYRRFWTGDCDHLPLCIPGSPNWNSIVGKLLVRGGPAEQAALLPKACRLGQMIGLEWARDKKVRRIDTRDLHAFKGQLEASGDALRGVEQVEASARAKMAR</sequence>
<name>A0ABU1N4I6_9CAUL</name>
<organism evidence="2 3">
    <name type="scientific">Caulobacter rhizosphaerae</name>
    <dbReference type="NCBI Taxonomy" id="2010972"/>
    <lineage>
        <taxon>Bacteria</taxon>
        <taxon>Pseudomonadati</taxon>
        <taxon>Pseudomonadota</taxon>
        <taxon>Alphaproteobacteria</taxon>
        <taxon>Caulobacterales</taxon>
        <taxon>Caulobacteraceae</taxon>
        <taxon>Caulobacter</taxon>
    </lineage>
</organism>
<protein>
    <submittedName>
        <fullName evidence="2">Uncharacterized protein</fullName>
    </submittedName>
</protein>
<dbReference type="EMBL" id="JAVDRL010000012">
    <property type="protein sequence ID" value="MDR6533364.1"/>
    <property type="molecule type" value="Genomic_DNA"/>
</dbReference>